<evidence type="ECO:0000256" key="8">
    <source>
        <dbReference type="RuleBase" id="RU363041"/>
    </source>
</evidence>
<dbReference type="InterPro" id="IPR052017">
    <property type="entry name" value="TSUP"/>
</dbReference>
<evidence type="ECO:0000256" key="7">
    <source>
        <dbReference type="ARBA" id="ARBA00023136"/>
    </source>
</evidence>
<keyword evidence="7 8" id="KW-0472">Membrane</keyword>
<feature type="transmembrane region" description="Helical" evidence="8">
    <location>
        <begin position="100"/>
        <end position="119"/>
    </location>
</feature>
<feature type="transmembrane region" description="Helical" evidence="8">
    <location>
        <begin position="7"/>
        <end position="32"/>
    </location>
</feature>
<dbReference type="PANTHER" id="PTHR30269">
    <property type="entry name" value="TRANSMEMBRANE PROTEIN YFCA"/>
    <property type="match status" value="1"/>
</dbReference>
<evidence type="ECO:0000313" key="10">
    <source>
        <dbReference type="Proteomes" id="UP000298213"/>
    </source>
</evidence>
<keyword evidence="6 8" id="KW-1133">Transmembrane helix</keyword>
<protein>
    <recommendedName>
        <fullName evidence="8">Probable membrane transporter protein</fullName>
    </recommendedName>
</protein>
<feature type="transmembrane region" description="Helical" evidence="8">
    <location>
        <begin position="229"/>
        <end position="247"/>
    </location>
</feature>
<comment type="caution">
    <text evidence="9">The sequence shown here is derived from an EMBL/GenBank/DDBJ whole genome shotgun (WGS) entry which is preliminary data.</text>
</comment>
<dbReference type="Pfam" id="PF01925">
    <property type="entry name" value="TauE"/>
    <property type="match status" value="1"/>
</dbReference>
<feature type="transmembrane region" description="Helical" evidence="8">
    <location>
        <begin position="156"/>
        <end position="175"/>
    </location>
</feature>
<accession>A0A4Y8ZTD0</accession>
<organism evidence="9 10">
    <name type="scientific">Sphingomonas parva</name>
    <dbReference type="NCBI Taxonomy" id="2555898"/>
    <lineage>
        <taxon>Bacteria</taxon>
        <taxon>Pseudomonadati</taxon>
        <taxon>Pseudomonadota</taxon>
        <taxon>Alphaproteobacteria</taxon>
        <taxon>Sphingomonadales</taxon>
        <taxon>Sphingomonadaceae</taxon>
        <taxon>Sphingomonas</taxon>
    </lineage>
</organism>
<evidence type="ECO:0000256" key="5">
    <source>
        <dbReference type="ARBA" id="ARBA00022692"/>
    </source>
</evidence>
<evidence type="ECO:0000256" key="6">
    <source>
        <dbReference type="ARBA" id="ARBA00022989"/>
    </source>
</evidence>
<dbReference type="InterPro" id="IPR002781">
    <property type="entry name" value="TM_pro_TauE-like"/>
</dbReference>
<dbReference type="EMBL" id="SPDV01000014">
    <property type="protein sequence ID" value="TFI58552.1"/>
    <property type="molecule type" value="Genomic_DNA"/>
</dbReference>
<feature type="transmembrane region" description="Helical" evidence="8">
    <location>
        <begin position="131"/>
        <end position="150"/>
    </location>
</feature>
<feature type="transmembrane region" description="Helical" evidence="8">
    <location>
        <begin position="76"/>
        <end position="94"/>
    </location>
</feature>
<dbReference type="AlphaFoldDB" id="A0A4Y8ZTD0"/>
<sequence length="262" mass="26376">MQLAYETILFLMAAAFVAGFIDAMAGGGGLITLPALLAAGVPPVAALGTNKLQASFGTATAFATFARAGHVDLRRFALPTAAAFAGSAAGAFTVQQIDATFLSAFIPLLLVAMALYFLFGPRMGEEDRHTLIGSAGLFAVAAAIGFYDGFFGPGTGSFFTTALVALVGLGLVRAVAHTKLLNLASNLAGLLAMVAGGHVLWLLGFAMAAASVAGGKAGAHAAIRFGGRAVRPLLVLMCLGLTAKLLLDPDNPARAALAGLIG</sequence>
<feature type="transmembrane region" description="Helical" evidence="8">
    <location>
        <begin position="187"/>
        <end position="209"/>
    </location>
</feature>
<evidence type="ECO:0000313" key="9">
    <source>
        <dbReference type="EMBL" id="TFI58552.1"/>
    </source>
</evidence>
<dbReference type="OrthoDB" id="554695at2"/>
<reference evidence="9 10" key="1">
    <citation type="submission" date="2019-03" db="EMBL/GenBank/DDBJ databases">
        <title>Genome sequence of Sphingomonas sp. 17J27-24.</title>
        <authorList>
            <person name="Kim M."/>
            <person name="Maeng S."/>
            <person name="Sathiyaraj S."/>
        </authorList>
    </citation>
    <scope>NUCLEOTIDE SEQUENCE [LARGE SCALE GENOMIC DNA]</scope>
    <source>
        <strain evidence="9 10">17J27-24</strain>
    </source>
</reference>
<comment type="similarity">
    <text evidence="2 8">Belongs to the 4-toluene sulfonate uptake permease (TSUP) (TC 2.A.102) family.</text>
</comment>
<proteinExistence type="inferred from homology"/>
<name>A0A4Y8ZTD0_9SPHN</name>
<evidence type="ECO:0000256" key="2">
    <source>
        <dbReference type="ARBA" id="ARBA00009142"/>
    </source>
</evidence>
<keyword evidence="10" id="KW-1185">Reference proteome</keyword>
<dbReference type="Proteomes" id="UP000298213">
    <property type="component" value="Unassembled WGS sequence"/>
</dbReference>
<evidence type="ECO:0000256" key="3">
    <source>
        <dbReference type="ARBA" id="ARBA00022448"/>
    </source>
</evidence>
<keyword evidence="3" id="KW-0813">Transport</keyword>
<evidence type="ECO:0000256" key="1">
    <source>
        <dbReference type="ARBA" id="ARBA00004651"/>
    </source>
</evidence>
<comment type="subcellular location">
    <subcellularLocation>
        <location evidence="1 8">Cell membrane</location>
        <topology evidence="1 8">Multi-pass membrane protein</topology>
    </subcellularLocation>
</comment>
<gene>
    <name evidence="9" type="ORF">E2493_09000</name>
</gene>
<dbReference type="RefSeq" id="WP_135085909.1">
    <property type="nucleotide sequence ID" value="NZ_SPDV01000014.1"/>
</dbReference>
<dbReference type="GO" id="GO:0005886">
    <property type="term" value="C:plasma membrane"/>
    <property type="evidence" value="ECO:0007669"/>
    <property type="project" value="UniProtKB-SubCell"/>
</dbReference>
<keyword evidence="4 8" id="KW-1003">Cell membrane</keyword>
<evidence type="ECO:0000256" key="4">
    <source>
        <dbReference type="ARBA" id="ARBA00022475"/>
    </source>
</evidence>
<dbReference type="PANTHER" id="PTHR30269:SF0">
    <property type="entry name" value="MEMBRANE TRANSPORTER PROTEIN YFCA-RELATED"/>
    <property type="match status" value="1"/>
</dbReference>
<keyword evidence="5 8" id="KW-0812">Transmembrane</keyword>